<dbReference type="SMART" id="SM00248">
    <property type="entry name" value="ANK"/>
    <property type="match status" value="8"/>
</dbReference>
<dbReference type="SUPFAM" id="SSF48403">
    <property type="entry name" value="Ankyrin repeat"/>
    <property type="match status" value="1"/>
</dbReference>
<gene>
    <name evidence="3" type="ORF">PITC_045560</name>
</gene>
<dbReference type="InterPro" id="IPR002110">
    <property type="entry name" value="Ankyrin_rpt"/>
</dbReference>
<organism evidence="3 4">
    <name type="scientific">Penicillium italicum</name>
    <name type="common">Blue mold</name>
    <dbReference type="NCBI Taxonomy" id="40296"/>
    <lineage>
        <taxon>Eukaryota</taxon>
        <taxon>Fungi</taxon>
        <taxon>Dikarya</taxon>
        <taxon>Ascomycota</taxon>
        <taxon>Pezizomycotina</taxon>
        <taxon>Eurotiomycetes</taxon>
        <taxon>Eurotiomycetidae</taxon>
        <taxon>Eurotiales</taxon>
        <taxon>Aspergillaceae</taxon>
        <taxon>Penicillium</taxon>
    </lineage>
</organism>
<evidence type="ECO:0000256" key="2">
    <source>
        <dbReference type="ARBA" id="ARBA00023043"/>
    </source>
</evidence>
<keyword evidence="1" id="KW-0677">Repeat</keyword>
<evidence type="ECO:0000256" key="1">
    <source>
        <dbReference type="ARBA" id="ARBA00022737"/>
    </source>
</evidence>
<evidence type="ECO:0000313" key="3">
    <source>
        <dbReference type="EMBL" id="KGO69696.1"/>
    </source>
</evidence>
<dbReference type="EMBL" id="JQGA01001127">
    <property type="protein sequence ID" value="KGO69696.1"/>
    <property type="molecule type" value="Genomic_DNA"/>
</dbReference>
<keyword evidence="4" id="KW-1185">Reference proteome</keyword>
<dbReference type="Proteomes" id="UP000030104">
    <property type="component" value="Unassembled WGS sequence"/>
</dbReference>
<reference evidence="3 4" key="1">
    <citation type="journal article" date="2015" name="Mol. Plant Microbe Interact.">
        <title>Genome, transcriptome, and functional analyses of Penicillium expansum provide new insights into secondary metabolism and pathogenicity.</title>
        <authorList>
            <person name="Ballester A.R."/>
            <person name="Marcet-Houben M."/>
            <person name="Levin E."/>
            <person name="Sela N."/>
            <person name="Selma-Lazaro C."/>
            <person name="Carmona L."/>
            <person name="Wisniewski M."/>
            <person name="Droby S."/>
            <person name="Gonzalez-Candelas L."/>
            <person name="Gabaldon T."/>
        </authorList>
    </citation>
    <scope>NUCLEOTIDE SEQUENCE [LARGE SCALE GENOMIC DNA]</scope>
    <source>
        <strain evidence="3 4">PHI-1</strain>
    </source>
</reference>
<dbReference type="PhylomeDB" id="A0A0A2KS36"/>
<dbReference type="PANTHER" id="PTHR24198">
    <property type="entry name" value="ANKYRIN REPEAT AND PROTEIN KINASE DOMAIN-CONTAINING PROTEIN"/>
    <property type="match status" value="1"/>
</dbReference>
<dbReference type="AlphaFoldDB" id="A0A0A2KS36"/>
<sequence length="660" mass="73583">MCDMAYPTFHQAHPELAGWVPVSEPVFNDTDDSPLYEHPYQELLRSIVASNDVAALRLYHASPHTRVFWGDYEVPYWHPFRVAEEHDSCEALRVLLEIYLSDPAYQTPEYRPMVEYLARWNFSPIHMACAAADRDLTLWLLSKKRQGEDERPLATLQDPGLDYDGRTPLITAVSGLTRYGDDIERREAFICFLLDDLGCKVRDSDVSCSFIQGRRQQILERVPRADHYDANAQEEKDAEEKEFTYTVLGAAIPHASYRMTARLIAAGANVHALQSWTDTFKWCTYDERIIIDSKGVTASHIACLYGNLEGLSALVDHRGGVSVAEMMARADDQGRLPLHWALLGASEEGPGSIAARNGDDLDQILAEDGMTPRSRRMIATVKWLLSVNPDMVTARDRQGATVIDYAVKSRAAEAAGILAVVKLLLDARPLALTLKYVPDEKTEQVGTTTAASNTPTLLQDTVTHHSQRSNQVGNKQFKELIETFLTLRADNSLCLHRLCAGNWQDPISLSMLDGLLEPPADINDTDVDGCTAMHYLVRHLVQIEAARHLISRGADVTVANLKGNTSLHELMKGTMIRRLDEHGNPDPTQPRDAPTRAREEWIKFLVEAGGSMHKPNAAGQTPIQLLGELNERIRCNLQKEAARLSGRGRGRGWSHGREAG</sequence>
<accession>A0A0A2KS36</accession>
<dbReference type="STRING" id="40296.A0A0A2KS36"/>
<dbReference type="PANTHER" id="PTHR24198:SF165">
    <property type="entry name" value="ANKYRIN REPEAT-CONTAINING PROTEIN-RELATED"/>
    <property type="match status" value="1"/>
</dbReference>
<dbReference type="Gene3D" id="1.25.40.20">
    <property type="entry name" value="Ankyrin repeat-containing domain"/>
    <property type="match status" value="2"/>
</dbReference>
<dbReference type="OrthoDB" id="823504at2759"/>
<dbReference type="HOGENOM" id="CLU_023339_0_0_1"/>
<comment type="caution">
    <text evidence="3">The sequence shown here is derived from an EMBL/GenBank/DDBJ whole genome shotgun (WGS) entry which is preliminary data.</text>
</comment>
<keyword evidence="2" id="KW-0040">ANK repeat</keyword>
<name>A0A0A2KS36_PENIT</name>
<dbReference type="InterPro" id="IPR036770">
    <property type="entry name" value="Ankyrin_rpt-contain_sf"/>
</dbReference>
<proteinExistence type="predicted"/>
<protein>
    <recommendedName>
        <fullName evidence="5">Ankyrin repeat-containing domain-containing protein</fullName>
    </recommendedName>
</protein>
<evidence type="ECO:0008006" key="5">
    <source>
        <dbReference type="Google" id="ProtNLM"/>
    </source>
</evidence>
<evidence type="ECO:0000313" key="4">
    <source>
        <dbReference type="Proteomes" id="UP000030104"/>
    </source>
</evidence>
<dbReference type="OMA" id="AISHAMC"/>